<keyword evidence="7" id="KW-1185">Reference proteome</keyword>
<dbReference type="Gene3D" id="3.30.450.40">
    <property type="match status" value="1"/>
</dbReference>
<reference evidence="6" key="2">
    <citation type="submission" date="2020-09" db="EMBL/GenBank/DDBJ databases">
        <authorList>
            <person name="Sun Q."/>
            <person name="Ohkuma M."/>
        </authorList>
    </citation>
    <scope>NUCLEOTIDE SEQUENCE</scope>
    <source>
        <strain evidence="6">JCM 4790</strain>
    </source>
</reference>
<dbReference type="AlphaFoldDB" id="A0A918U5Y0"/>
<evidence type="ECO:0000313" key="6">
    <source>
        <dbReference type="EMBL" id="GGX96892.1"/>
    </source>
</evidence>
<proteinExistence type="predicted"/>
<evidence type="ECO:0000256" key="4">
    <source>
        <dbReference type="ARBA" id="ARBA00023163"/>
    </source>
</evidence>
<dbReference type="EMBL" id="BMVU01000037">
    <property type="protein sequence ID" value="GGX96892.1"/>
    <property type="molecule type" value="Genomic_DNA"/>
</dbReference>
<dbReference type="SMART" id="SM00065">
    <property type="entry name" value="GAF"/>
    <property type="match status" value="1"/>
</dbReference>
<evidence type="ECO:0000259" key="5">
    <source>
        <dbReference type="PROSITE" id="PS50921"/>
    </source>
</evidence>
<dbReference type="InterPro" id="IPR036388">
    <property type="entry name" value="WH-like_DNA-bd_sf"/>
</dbReference>
<comment type="caution">
    <text evidence="6">The sequence shown here is derived from an EMBL/GenBank/DDBJ whole genome shotgun (WGS) entry which is preliminary data.</text>
</comment>
<keyword evidence="4" id="KW-0804">Transcription</keyword>
<dbReference type="PIRSF" id="PIRSF036625">
    <property type="entry name" value="GAF_ANTAR"/>
    <property type="match status" value="1"/>
</dbReference>
<dbReference type="Pfam" id="PF03861">
    <property type="entry name" value="ANTAR"/>
    <property type="match status" value="1"/>
</dbReference>
<dbReference type="Gene3D" id="1.10.10.10">
    <property type="entry name" value="Winged helix-like DNA-binding domain superfamily/Winged helix DNA-binding domain"/>
    <property type="match status" value="1"/>
</dbReference>
<dbReference type="InterPro" id="IPR012074">
    <property type="entry name" value="GAF_ANTAR"/>
</dbReference>
<dbReference type="InterPro" id="IPR011006">
    <property type="entry name" value="CheY-like_superfamily"/>
</dbReference>
<feature type="domain" description="ANTAR" evidence="5">
    <location>
        <begin position="175"/>
        <end position="236"/>
    </location>
</feature>
<keyword evidence="3" id="KW-0805">Transcription regulation</keyword>
<dbReference type="RefSeq" id="WP_229919609.1">
    <property type="nucleotide sequence ID" value="NZ_BMVU01000037.1"/>
</dbReference>
<dbReference type="PROSITE" id="PS50921">
    <property type="entry name" value="ANTAR"/>
    <property type="match status" value="1"/>
</dbReference>
<evidence type="ECO:0000256" key="1">
    <source>
        <dbReference type="ARBA" id="ARBA00022679"/>
    </source>
</evidence>
<gene>
    <name evidence="6" type="ORF">GCM10010358_58280</name>
</gene>
<organism evidence="6 7">
    <name type="scientific">Streptomyces minutiscleroticus</name>
    <dbReference type="NCBI Taxonomy" id="68238"/>
    <lineage>
        <taxon>Bacteria</taxon>
        <taxon>Bacillati</taxon>
        <taxon>Actinomycetota</taxon>
        <taxon>Actinomycetes</taxon>
        <taxon>Kitasatosporales</taxon>
        <taxon>Streptomycetaceae</taxon>
        <taxon>Streptomyces</taxon>
    </lineage>
</organism>
<sequence length="254" mass="27591">MMSGTGSAGREERLAAAFIELADTLVDNFDILDFLHTLTEHAVDLLRVEAAGVILLDARGRLVDATASDETTRLLELAQIQWEEGPCRDCARGGRPVDADLKDADVRQRWPRFTQWALARGFTGVAGVPLRLRAEVIGALNLFHIASGVLSPGDLRLGQALADAATIGLLQHRAVHDRTVLHSQIRSAQDSRIVLERAKGLLAEHTGLSLDEAFTRMRRHARLHRMLLTDLATAVVDGSASLEEIARSSPTSAS</sequence>
<dbReference type="SUPFAM" id="SSF55781">
    <property type="entry name" value="GAF domain-like"/>
    <property type="match status" value="1"/>
</dbReference>
<protein>
    <submittedName>
        <fullName evidence="6">Transcriptional regulator</fullName>
    </submittedName>
</protein>
<reference evidence="6" key="1">
    <citation type="journal article" date="2014" name="Int. J. Syst. Evol. Microbiol.">
        <title>Complete genome sequence of Corynebacterium casei LMG S-19264T (=DSM 44701T), isolated from a smear-ripened cheese.</title>
        <authorList>
            <consortium name="US DOE Joint Genome Institute (JGI-PGF)"/>
            <person name="Walter F."/>
            <person name="Albersmeier A."/>
            <person name="Kalinowski J."/>
            <person name="Ruckert C."/>
        </authorList>
    </citation>
    <scope>NUCLEOTIDE SEQUENCE</scope>
    <source>
        <strain evidence="6">JCM 4790</strain>
    </source>
</reference>
<name>A0A918U5Y0_9ACTN</name>
<dbReference type="Proteomes" id="UP000619244">
    <property type="component" value="Unassembled WGS sequence"/>
</dbReference>
<dbReference type="GO" id="GO:0003723">
    <property type="term" value="F:RNA binding"/>
    <property type="evidence" value="ECO:0007669"/>
    <property type="project" value="InterPro"/>
</dbReference>
<dbReference type="Pfam" id="PF13185">
    <property type="entry name" value="GAF_2"/>
    <property type="match status" value="1"/>
</dbReference>
<dbReference type="InterPro" id="IPR003018">
    <property type="entry name" value="GAF"/>
</dbReference>
<accession>A0A918U5Y0</accession>
<keyword evidence="1" id="KW-0808">Transferase</keyword>
<evidence type="ECO:0000256" key="2">
    <source>
        <dbReference type="ARBA" id="ARBA00022777"/>
    </source>
</evidence>
<evidence type="ECO:0000256" key="3">
    <source>
        <dbReference type="ARBA" id="ARBA00023015"/>
    </source>
</evidence>
<keyword evidence="2" id="KW-0418">Kinase</keyword>
<dbReference type="InterPro" id="IPR029016">
    <property type="entry name" value="GAF-like_dom_sf"/>
</dbReference>
<dbReference type="InterPro" id="IPR005561">
    <property type="entry name" value="ANTAR"/>
</dbReference>
<dbReference type="GO" id="GO:0016301">
    <property type="term" value="F:kinase activity"/>
    <property type="evidence" value="ECO:0007669"/>
    <property type="project" value="UniProtKB-KW"/>
</dbReference>
<evidence type="ECO:0000313" key="7">
    <source>
        <dbReference type="Proteomes" id="UP000619244"/>
    </source>
</evidence>
<dbReference type="SUPFAM" id="SSF52172">
    <property type="entry name" value="CheY-like"/>
    <property type="match status" value="1"/>
</dbReference>
<dbReference type="SMART" id="SM01012">
    <property type="entry name" value="ANTAR"/>
    <property type="match status" value="1"/>
</dbReference>